<name>A0AAV2IPV4_LYMST</name>
<organism evidence="2 3">
    <name type="scientific">Lymnaea stagnalis</name>
    <name type="common">Great pond snail</name>
    <name type="synonym">Helix stagnalis</name>
    <dbReference type="NCBI Taxonomy" id="6523"/>
    <lineage>
        <taxon>Eukaryota</taxon>
        <taxon>Metazoa</taxon>
        <taxon>Spiralia</taxon>
        <taxon>Lophotrochozoa</taxon>
        <taxon>Mollusca</taxon>
        <taxon>Gastropoda</taxon>
        <taxon>Heterobranchia</taxon>
        <taxon>Euthyneura</taxon>
        <taxon>Panpulmonata</taxon>
        <taxon>Hygrophila</taxon>
        <taxon>Lymnaeoidea</taxon>
        <taxon>Lymnaeidae</taxon>
        <taxon>Lymnaea</taxon>
    </lineage>
</organism>
<evidence type="ECO:0008006" key="4">
    <source>
        <dbReference type="Google" id="ProtNLM"/>
    </source>
</evidence>
<keyword evidence="3" id="KW-1185">Reference proteome</keyword>
<dbReference type="EMBL" id="CAXITT010001079">
    <property type="protein sequence ID" value="CAL1547837.1"/>
    <property type="molecule type" value="Genomic_DNA"/>
</dbReference>
<keyword evidence="1" id="KW-0812">Transmembrane</keyword>
<accession>A0AAV2IPV4</accession>
<evidence type="ECO:0000313" key="3">
    <source>
        <dbReference type="Proteomes" id="UP001497497"/>
    </source>
</evidence>
<evidence type="ECO:0000313" key="2">
    <source>
        <dbReference type="EMBL" id="CAL1547837.1"/>
    </source>
</evidence>
<gene>
    <name evidence="2" type="ORF">GSLYS_00021154001</name>
</gene>
<dbReference type="SUPFAM" id="SSF53850">
    <property type="entry name" value="Periplasmic binding protein-like II"/>
    <property type="match status" value="1"/>
</dbReference>
<protein>
    <recommendedName>
        <fullName evidence="4">Ionotropic glutamate receptor C-terminal domain-containing protein</fullName>
    </recommendedName>
</protein>
<comment type="caution">
    <text evidence="2">The sequence shown here is derived from an EMBL/GenBank/DDBJ whole genome shotgun (WGS) entry which is preliminary data.</text>
</comment>
<dbReference type="Gene3D" id="3.40.190.10">
    <property type="entry name" value="Periplasmic binding protein-like II"/>
    <property type="match status" value="1"/>
</dbReference>
<keyword evidence="1" id="KW-1133">Transmembrane helix</keyword>
<dbReference type="AlphaFoldDB" id="A0AAV2IPV4"/>
<keyword evidence="1" id="KW-0472">Membrane</keyword>
<evidence type="ECO:0000256" key="1">
    <source>
        <dbReference type="SAM" id="Phobius"/>
    </source>
</evidence>
<sequence>DNVAIVTIGQNKMDIRGVHSLMWRPNRTRELETIKTVHSCQPTIKKEICQLFPNIKFGLNGRWLLVLAKEWLLHLYKEPVPGSAETKYVGFYMDVVHLLARSLNFTFEVVPKTGEDDRMSWRDFSHQIASSSVDLGATTFPISTSAYYNHTVSFPLLCTNISGVYMNPEGRSSSFPKIKNHVIISVISTCFGKASVGSFILKNLFSDLRGVQIYEYFIDITFRFIGTLVNQNSFQIPYANSARILLWFWNMMVLVMSATLTGTLIANLVGKGETLPFTTFEEMMARGDYQWSC</sequence>
<dbReference type="Proteomes" id="UP001497497">
    <property type="component" value="Unassembled WGS sequence"/>
</dbReference>
<feature type="transmembrane region" description="Helical" evidence="1">
    <location>
        <begin position="244"/>
        <end position="269"/>
    </location>
</feature>
<feature type="non-terminal residue" evidence="2">
    <location>
        <position position="293"/>
    </location>
</feature>
<feature type="non-terminal residue" evidence="2">
    <location>
        <position position="1"/>
    </location>
</feature>
<reference evidence="2 3" key="1">
    <citation type="submission" date="2024-04" db="EMBL/GenBank/DDBJ databases">
        <authorList>
            <consortium name="Genoscope - CEA"/>
            <person name="William W."/>
        </authorList>
    </citation>
    <scope>NUCLEOTIDE SEQUENCE [LARGE SCALE GENOMIC DNA]</scope>
</reference>
<proteinExistence type="predicted"/>
<dbReference type="Gene3D" id="1.10.287.70">
    <property type="match status" value="1"/>
</dbReference>